<sequence>MTIITRSMSKPTKNNAKKETTYLRSIKKTGKGANFSGGRATLPKPPKEFTTLSVDIDFNEASLAWRSNKQSVGNGGFEYKTYEKSNSSGDRRSPSELVVKRLEAPLPNFSGCKAPFEVSSSVAFCPLPKRTRRAPQRYNE</sequence>
<reference evidence="1" key="1">
    <citation type="journal article" date="2020" name="Nature">
        <title>Giant virus diversity and host interactions through global metagenomics.</title>
        <authorList>
            <person name="Schulz F."/>
            <person name="Roux S."/>
            <person name="Paez-Espino D."/>
            <person name="Jungbluth S."/>
            <person name="Walsh D.A."/>
            <person name="Denef V.J."/>
            <person name="McMahon K.D."/>
            <person name="Konstantinidis K.T."/>
            <person name="Eloe-Fadrosh E.A."/>
            <person name="Kyrpides N.C."/>
            <person name="Woyke T."/>
        </authorList>
    </citation>
    <scope>NUCLEOTIDE SEQUENCE</scope>
    <source>
        <strain evidence="1">GVMAG-M-3300023184-68</strain>
    </source>
</reference>
<protein>
    <submittedName>
        <fullName evidence="1">Uncharacterized protein</fullName>
    </submittedName>
</protein>
<proteinExistence type="predicted"/>
<dbReference type="EMBL" id="MN740153">
    <property type="protein sequence ID" value="QHT90156.1"/>
    <property type="molecule type" value="Genomic_DNA"/>
</dbReference>
<name>A0A6C0ICM0_9ZZZZ</name>
<organism evidence="1">
    <name type="scientific">viral metagenome</name>
    <dbReference type="NCBI Taxonomy" id="1070528"/>
    <lineage>
        <taxon>unclassified sequences</taxon>
        <taxon>metagenomes</taxon>
        <taxon>organismal metagenomes</taxon>
    </lineage>
</organism>
<dbReference type="AlphaFoldDB" id="A0A6C0ICM0"/>
<evidence type="ECO:0000313" key="1">
    <source>
        <dbReference type="EMBL" id="QHT90156.1"/>
    </source>
</evidence>
<accession>A0A6C0ICM0</accession>